<dbReference type="RefSeq" id="XP_016759771.1">
    <property type="nucleotide sequence ID" value="XM_016901353.1"/>
</dbReference>
<dbReference type="AlphaFoldDB" id="N1QIK6"/>
<keyword evidence="3" id="KW-1185">Reference proteome</keyword>
<evidence type="ECO:0000313" key="3">
    <source>
        <dbReference type="Proteomes" id="UP000016931"/>
    </source>
</evidence>
<evidence type="ECO:0000313" key="2">
    <source>
        <dbReference type="EMBL" id="EMF11650.1"/>
    </source>
</evidence>
<gene>
    <name evidence="2" type="ORF">SEPMUDRAFT_117629</name>
</gene>
<sequence>MTSFKQMAGAILAIPLFFTAQVAALPTAGVSCYDPLSLTVADRKQITGLSPQANQPLSCFDPSGTVADQGWKMWMHASAFCQEFDLAIIPVNGSITASSYQAVNGNYYNLEVANVRCDSQQVRVDDCMSLFSEILVDCNTGANDLNVGGLVSTDCGHVTLLPSVDKVDTPGSTSSNATHAVRDIYPDGCNPPVWSACSSSEKAALLDNACDFSLCLKAGNCAPC</sequence>
<evidence type="ECO:0000256" key="1">
    <source>
        <dbReference type="SAM" id="SignalP"/>
    </source>
</evidence>
<dbReference type="EMBL" id="KB456265">
    <property type="protein sequence ID" value="EMF11650.1"/>
    <property type="molecule type" value="Genomic_DNA"/>
</dbReference>
<feature type="chain" id="PRO_5004110868" evidence="1">
    <location>
        <begin position="25"/>
        <end position="224"/>
    </location>
</feature>
<dbReference type="OrthoDB" id="3626207at2759"/>
<dbReference type="GeneID" id="27898490"/>
<accession>N1QIK6</accession>
<organism evidence="2 3">
    <name type="scientific">Sphaerulina musiva (strain SO2202)</name>
    <name type="common">Poplar stem canker fungus</name>
    <name type="synonym">Septoria musiva</name>
    <dbReference type="NCBI Taxonomy" id="692275"/>
    <lineage>
        <taxon>Eukaryota</taxon>
        <taxon>Fungi</taxon>
        <taxon>Dikarya</taxon>
        <taxon>Ascomycota</taxon>
        <taxon>Pezizomycotina</taxon>
        <taxon>Dothideomycetes</taxon>
        <taxon>Dothideomycetidae</taxon>
        <taxon>Mycosphaerellales</taxon>
        <taxon>Mycosphaerellaceae</taxon>
        <taxon>Sphaerulina</taxon>
    </lineage>
</organism>
<keyword evidence="1" id="KW-0732">Signal</keyword>
<dbReference type="HOGENOM" id="CLU_1235714_0_0_1"/>
<protein>
    <submittedName>
        <fullName evidence="2">Uncharacterized protein</fullName>
    </submittedName>
</protein>
<reference evidence="2 3" key="1">
    <citation type="journal article" date="2012" name="PLoS Pathog.">
        <title>Diverse lifestyles and strategies of plant pathogenesis encoded in the genomes of eighteen Dothideomycetes fungi.</title>
        <authorList>
            <person name="Ohm R.A."/>
            <person name="Feau N."/>
            <person name="Henrissat B."/>
            <person name="Schoch C.L."/>
            <person name="Horwitz B.A."/>
            <person name="Barry K.W."/>
            <person name="Condon B.J."/>
            <person name="Copeland A.C."/>
            <person name="Dhillon B."/>
            <person name="Glaser F."/>
            <person name="Hesse C.N."/>
            <person name="Kosti I."/>
            <person name="LaButti K."/>
            <person name="Lindquist E.A."/>
            <person name="Lucas S."/>
            <person name="Salamov A.A."/>
            <person name="Bradshaw R.E."/>
            <person name="Ciuffetti L."/>
            <person name="Hamelin R.C."/>
            <person name="Kema G.H.J."/>
            <person name="Lawrence C."/>
            <person name="Scott J.A."/>
            <person name="Spatafora J.W."/>
            <person name="Turgeon B.G."/>
            <person name="de Wit P.J.G.M."/>
            <person name="Zhong S."/>
            <person name="Goodwin S.B."/>
            <person name="Grigoriev I.V."/>
        </authorList>
    </citation>
    <scope>NUCLEOTIDE SEQUENCE [LARGE SCALE GENOMIC DNA]</scope>
    <source>
        <strain evidence="2 3">SO2202</strain>
    </source>
</reference>
<dbReference type="PROSITE" id="PS51257">
    <property type="entry name" value="PROKAR_LIPOPROTEIN"/>
    <property type="match status" value="1"/>
</dbReference>
<proteinExistence type="predicted"/>
<dbReference type="Proteomes" id="UP000016931">
    <property type="component" value="Unassembled WGS sequence"/>
</dbReference>
<name>N1QIK6_SPHMS</name>
<feature type="signal peptide" evidence="1">
    <location>
        <begin position="1"/>
        <end position="24"/>
    </location>
</feature>